<keyword evidence="2 4" id="KW-0808">Transferase</keyword>
<dbReference type="InterPro" id="IPR029062">
    <property type="entry name" value="Class_I_gatase-like"/>
</dbReference>
<reference evidence="4 5" key="1">
    <citation type="submission" date="2019-11" db="EMBL/GenBank/DDBJ databases">
        <title>Growth characteristics of pneumococcus vary with the chemical composition of the capsule and with environmental conditions.</title>
        <authorList>
            <person name="Tothpal A."/>
            <person name="Desobry K."/>
            <person name="Joshi S."/>
            <person name="Wyllie A.L."/>
            <person name="Weinberger D.M."/>
        </authorList>
    </citation>
    <scope>NUCLEOTIDE SEQUENCE [LARGE SCALE GENOMIC DNA]</scope>
    <source>
        <strain evidence="5">pnumococcus19F</strain>
    </source>
</reference>
<evidence type="ECO:0000256" key="2">
    <source>
        <dbReference type="ARBA" id="ARBA00022679"/>
    </source>
</evidence>
<sequence>MPIRIDKKLPAVEILRTENIFVMDDQRAAHQDIRPLKILILNLMPQKMVTETQLLRHLANTPLQLDIDFLYMESHRSKTTRSEHMETFYKTFPEVKDEYFDGMIITGAPVEHLPFE</sequence>
<dbReference type="PANTHER" id="PTHR20919">
    <property type="entry name" value="HOMOSERINE O-SUCCINYLTRANSFERASE"/>
    <property type="match status" value="1"/>
</dbReference>
<dbReference type="GO" id="GO:0008899">
    <property type="term" value="F:homoserine O-succinyltransferase activity"/>
    <property type="evidence" value="ECO:0007669"/>
    <property type="project" value="TreeGrafter"/>
</dbReference>
<evidence type="ECO:0000313" key="5">
    <source>
        <dbReference type="Proteomes" id="UP000483094"/>
    </source>
</evidence>
<accession>A0A6G2DFZ2</accession>
<evidence type="ECO:0000256" key="1">
    <source>
        <dbReference type="ARBA" id="ARBA00022605"/>
    </source>
</evidence>
<proteinExistence type="predicted"/>
<evidence type="ECO:0000313" key="4">
    <source>
        <dbReference type="EMBL" id="MTV74901.1"/>
    </source>
</evidence>
<gene>
    <name evidence="4" type="ORF">GM540_13200</name>
</gene>
<keyword evidence="3" id="KW-0012">Acyltransferase</keyword>
<dbReference type="SUPFAM" id="SSF52317">
    <property type="entry name" value="Class I glutamine amidotransferase-like"/>
    <property type="match status" value="1"/>
</dbReference>
<evidence type="ECO:0000256" key="3">
    <source>
        <dbReference type="ARBA" id="ARBA00023315"/>
    </source>
</evidence>
<keyword evidence="1" id="KW-0028">Amino-acid biosynthesis</keyword>
<dbReference type="InterPro" id="IPR033752">
    <property type="entry name" value="MetA_family"/>
</dbReference>
<protein>
    <submittedName>
        <fullName evidence="4">Homoserine O-succinyltransferase</fullName>
    </submittedName>
</protein>
<dbReference type="Gene3D" id="3.40.50.880">
    <property type="match status" value="1"/>
</dbReference>
<name>A0A6G2DFZ2_STREE</name>
<dbReference type="AlphaFoldDB" id="A0A6G2DFZ2"/>
<dbReference type="Pfam" id="PF04204">
    <property type="entry name" value="HTS"/>
    <property type="match status" value="1"/>
</dbReference>
<feature type="non-terminal residue" evidence="4">
    <location>
        <position position="116"/>
    </location>
</feature>
<dbReference type="Proteomes" id="UP000483094">
    <property type="component" value="Unassembled WGS sequence"/>
</dbReference>
<dbReference type="GO" id="GO:0008652">
    <property type="term" value="P:amino acid biosynthetic process"/>
    <property type="evidence" value="ECO:0007669"/>
    <property type="project" value="UniProtKB-KW"/>
</dbReference>
<comment type="caution">
    <text evidence="4">The sequence shown here is derived from an EMBL/GenBank/DDBJ whole genome shotgun (WGS) entry which is preliminary data.</text>
</comment>
<dbReference type="EMBL" id="WNHQ01001556">
    <property type="protein sequence ID" value="MTV74901.1"/>
    <property type="molecule type" value="Genomic_DNA"/>
</dbReference>
<organism evidence="4 5">
    <name type="scientific">Streptococcus pneumoniae</name>
    <dbReference type="NCBI Taxonomy" id="1313"/>
    <lineage>
        <taxon>Bacteria</taxon>
        <taxon>Bacillati</taxon>
        <taxon>Bacillota</taxon>
        <taxon>Bacilli</taxon>
        <taxon>Lactobacillales</taxon>
        <taxon>Streptococcaceae</taxon>
        <taxon>Streptococcus</taxon>
    </lineage>
</organism>
<dbReference type="PANTHER" id="PTHR20919:SF0">
    <property type="entry name" value="HOMOSERINE O-SUCCINYLTRANSFERASE"/>
    <property type="match status" value="1"/>
</dbReference>